<evidence type="ECO:0000256" key="1">
    <source>
        <dbReference type="SAM" id="Coils"/>
    </source>
</evidence>
<feature type="coiled-coil region" evidence="1">
    <location>
        <begin position="38"/>
        <end position="89"/>
    </location>
</feature>
<dbReference type="Proteomes" id="UP000813018">
    <property type="component" value="Unassembled WGS sequence"/>
</dbReference>
<sequence length="313" mass="35963">MSVNTPENRSNRKLLIGGLLVVLLSINGILIYMNYQKKEKTEEQEEIIRVKNSELENQIKVYEALKADFERQSQELQAMGLENDSLEAKIAAINTDLNQLRGFRKSSYSLADQRRFRDRASAFEKQLKEKDAEIAKLKEDNEVLYTENTGLKVTQNRLSDSLTTMKTTNLDLSEKVKVASRLEAQNINVNIINQRGKEKEDSDSEYRAKRVDKIRVVFKLGKNDVATKEPKTIYMRLIEPDGAALYNLSMGSGTFEIDGDDMYYTAKRDFVFDNTQQQLSFLYDKNAEYKKGQHTIELYADGFMIGKANFVLK</sequence>
<organism evidence="3 4">
    <name type="scientific">Pontibacter aydingkolensis</name>
    <dbReference type="NCBI Taxonomy" id="1911536"/>
    <lineage>
        <taxon>Bacteria</taxon>
        <taxon>Pseudomonadati</taxon>
        <taxon>Bacteroidota</taxon>
        <taxon>Cytophagia</taxon>
        <taxon>Cytophagales</taxon>
        <taxon>Hymenobacteraceae</taxon>
        <taxon>Pontibacter</taxon>
    </lineage>
</organism>
<accession>A0ABS7CYX5</accession>
<evidence type="ECO:0000313" key="3">
    <source>
        <dbReference type="EMBL" id="MBW7469058.1"/>
    </source>
</evidence>
<reference evidence="3 4" key="1">
    <citation type="journal article" date="2016" name="Int. J. Syst. Evol. Microbiol.">
        <title>Pontibacter aydingkolensis sp. nov., isolated from soil of a salt lake.</title>
        <authorList>
            <person name="Osman G."/>
            <person name="Zhang T."/>
            <person name="Lou K."/>
            <person name="Gao Y."/>
            <person name="Chang W."/>
            <person name="Lin Q."/>
            <person name="Yang H.M."/>
            <person name="Huo X.D."/>
            <person name="Wang N."/>
        </authorList>
    </citation>
    <scope>NUCLEOTIDE SEQUENCE [LARGE SCALE GENOMIC DNA]</scope>
    <source>
        <strain evidence="3 4">KACC 19255</strain>
    </source>
</reference>
<evidence type="ECO:0000256" key="2">
    <source>
        <dbReference type="SAM" id="Phobius"/>
    </source>
</evidence>
<gene>
    <name evidence="3" type="ORF">K0O23_18440</name>
</gene>
<comment type="caution">
    <text evidence="3">The sequence shown here is derived from an EMBL/GenBank/DDBJ whole genome shotgun (WGS) entry which is preliminary data.</text>
</comment>
<evidence type="ECO:0008006" key="5">
    <source>
        <dbReference type="Google" id="ProtNLM"/>
    </source>
</evidence>
<feature type="coiled-coil region" evidence="1">
    <location>
        <begin position="120"/>
        <end position="147"/>
    </location>
</feature>
<keyword evidence="1" id="KW-0175">Coiled coil</keyword>
<protein>
    <recommendedName>
        <fullName evidence="5">Chromosome segregation protein SMC</fullName>
    </recommendedName>
</protein>
<keyword evidence="2" id="KW-1133">Transmembrane helix</keyword>
<evidence type="ECO:0000313" key="4">
    <source>
        <dbReference type="Proteomes" id="UP000813018"/>
    </source>
</evidence>
<keyword evidence="2" id="KW-0472">Membrane</keyword>
<dbReference type="EMBL" id="JAHYXK010000025">
    <property type="protein sequence ID" value="MBW7469058.1"/>
    <property type="molecule type" value="Genomic_DNA"/>
</dbReference>
<feature type="transmembrane region" description="Helical" evidence="2">
    <location>
        <begin position="14"/>
        <end position="35"/>
    </location>
</feature>
<keyword evidence="2" id="KW-0812">Transmembrane</keyword>
<keyword evidence="4" id="KW-1185">Reference proteome</keyword>
<name>A0ABS7CYX5_9BACT</name>
<proteinExistence type="predicted"/>